<evidence type="ECO:0000313" key="3">
    <source>
        <dbReference type="Proteomes" id="UP000245488"/>
    </source>
</evidence>
<evidence type="ECO:0000259" key="1">
    <source>
        <dbReference type="Pfam" id="PF00884"/>
    </source>
</evidence>
<comment type="caution">
    <text evidence="2">The sequence shown here is derived from an EMBL/GenBank/DDBJ whole genome shotgun (WGS) entry which is preliminary data.</text>
</comment>
<dbReference type="Gene3D" id="3.40.720.10">
    <property type="entry name" value="Alkaline Phosphatase, subunit A"/>
    <property type="match status" value="1"/>
</dbReference>
<dbReference type="InterPro" id="IPR000917">
    <property type="entry name" value="Sulfatase_N"/>
</dbReference>
<evidence type="ECO:0000313" key="2">
    <source>
        <dbReference type="EMBL" id="PWT29270.1"/>
    </source>
</evidence>
<feature type="domain" description="Sulfatase N-terminal" evidence="1">
    <location>
        <begin position="582"/>
        <end position="844"/>
    </location>
</feature>
<proteinExistence type="predicted"/>
<gene>
    <name evidence="2" type="ORF">CPT75_20280</name>
</gene>
<organism evidence="2 3">
    <name type="scientific">Butyrivibrio fibrisolvens</name>
    <dbReference type="NCBI Taxonomy" id="831"/>
    <lineage>
        <taxon>Bacteria</taxon>
        <taxon>Bacillati</taxon>
        <taxon>Bacillota</taxon>
        <taxon>Clostridia</taxon>
        <taxon>Lachnospirales</taxon>
        <taxon>Lachnospiraceae</taxon>
        <taxon>Butyrivibrio</taxon>
    </lineage>
</organism>
<dbReference type="Gene3D" id="1.25.40.10">
    <property type="entry name" value="Tetratricopeptide repeat domain"/>
    <property type="match status" value="1"/>
</dbReference>
<dbReference type="Proteomes" id="UP000245488">
    <property type="component" value="Chromosome"/>
</dbReference>
<dbReference type="InterPro" id="IPR011990">
    <property type="entry name" value="TPR-like_helical_dom_sf"/>
</dbReference>
<keyword evidence="3" id="KW-1185">Reference proteome</keyword>
<dbReference type="SUPFAM" id="SSF53649">
    <property type="entry name" value="Alkaline phosphatase-like"/>
    <property type="match status" value="1"/>
</dbReference>
<name>A0A317G8Y1_BUTFI</name>
<accession>A0A317G8Y1</accession>
<dbReference type="SUPFAM" id="SSF48452">
    <property type="entry name" value="TPR-like"/>
    <property type="match status" value="1"/>
</dbReference>
<dbReference type="EMBL" id="NXNG01000001">
    <property type="protein sequence ID" value="PWT29270.1"/>
    <property type="molecule type" value="Genomic_DNA"/>
</dbReference>
<dbReference type="RefSeq" id="WP_110074207.1">
    <property type="nucleotide sequence ID" value="NZ_CM009896.1"/>
</dbReference>
<reference evidence="2 3" key="1">
    <citation type="submission" date="2017-09" db="EMBL/GenBank/DDBJ databases">
        <title>High-quality draft genome sequence of Butyrivibrio fibrisolvens INBov1, isolated from cow rumen.</title>
        <authorList>
            <person name="Rodriguez Hernaez J."/>
            <person name="Rivarola M."/>
            <person name="Paniego N."/>
            <person name="Cravero S."/>
            <person name="Ceron Cucchi M."/>
            <person name="Martinez M.C."/>
        </authorList>
    </citation>
    <scope>NUCLEOTIDE SEQUENCE [LARGE SCALE GENOMIC DNA]</scope>
    <source>
        <strain evidence="2 3">INBov1</strain>
    </source>
</reference>
<sequence>MLDAFTDGIYVWGAGGATELFIQFIEIIACYKNGHGLEIHGILDNNDQKWGSKYLGYTVMAPDAVWKEKRIPIVIPHIPYNAKQIAQALIAKGYEEKLHFWLGSSFLAELLNVVLMDINVASAKMLMEELCEKLKLHLDRKYLLSETVLNYLIYFMKNDCPKEFIIPFLEFYNWEHIVGIQYINIFRSYAKWFNRILAGDGDIWNSNRRMIKQDYPELYSFYNDLQIETFNFVDDEHIIVVLRDEVYIANRLISLQLILNEYDLTKKGNEKWKSYVIECMKNVELEKLMAECNNLTKDEEVLYRKVNAISEDSDVSYYFRAKHLFLNAQYQEAFNCCVFGLQRNPLSRELCELCGDVLFAEGEYSEALKYYSRVMIDKSTREQLWMITEDGDFNASIELQNKMWQCIKRYSRGNTKKANECLAEGLSDILVARARFKDNKIVVKEDKLIAKETKDNKVKISFGIEYLKSDTPDNVDVYFQGQKTTLFVFDCGEREYLLPVMRLKEGPIVFEYNGLIVSYDNKNSKIVRRFELNSWVWLRITGKIRIVSSELFAVGTPMIVKDINEKANLVINIFVDALAYSRVKHTIKELMPNAFRFFEKGCIFENCCGVGEWTQSSYPSMTTGIRSNLLPVFHPRIMIPINKQISPISLRMREQGYYCLQYAADSSDIDRFAHMGVDGGYHRYYVKDRMRIDEAIDDVLEILYKNDGKNYINIHALDVHDVHFNMKENASKQIASNKVPFKTLALNDLYGGENDKDNRERYDAREKVYLTQITAVDNALGKLFDFLQKEYTSDEYTVVLHSDHGAFGGEFQLSKEHVNIPLMIRGKNIPALGSIKDEVLSGLDLYAIYEYLFGISRNEEETSRLPRALGGEGREYAITQWKYPNQRYFMAINLLDLAIQIETEKPVSSDLKIDISRCSYNALETITSKETGDVKSRMDELISIFTTEYK</sequence>
<dbReference type="AlphaFoldDB" id="A0A317G8Y1"/>
<dbReference type="Pfam" id="PF00884">
    <property type="entry name" value="Sulfatase"/>
    <property type="match status" value="1"/>
</dbReference>
<dbReference type="InterPro" id="IPR017850">
    <property type="entry name" value="Alkaline_phosphatase_core_sf"/>
</dbReference>
<protein>
    <recommendedName>
        <fullName evidence="1">Sulfatase N-terminal domain-containing protein</fullName>
    </recommendedName>
</protein>